<dbReference type="Proteomes" id="UP000598227">
    <property type="component" value="Unassembled WGS sequence"/>
</dbReference>
<evidence type="ECO:0000313" key="1">
    <source>
        <dbReference type="EMBL" id="MBE1207557.1"/>
    </source>
</evidence>
<dbReference type="RefSeq" id="WP_192568379.1">
    <property type="nucleotide sequence ID" value="NZ_JACZEP010000011.1"/>
</dbReference>
<protein>
    <submittedName>
        <fullName evidence="1">Uncharacterized protein</fullName>
    </submittedName>
</protein>
<organism evidence="1 2">
    <name type="scientific">Aminobacter carboxidus</name>
    <dbReference type="NCBI Taxonomy" id="376165"/>
    <lineage>
        <taxon>Bacteria</taxon>
        <taxon>Pseudomonadati</taxon>
        <taxon>Pseudomonadota</taxon>
        <taxon>Alphaproteobacteria</taxon>
        <taxon>Hyphomicrobiales</taxon>
        <taxon>Phyllobacteriaceae</taxon>
        <taxon>Aminobacter</taxon>
    </lineage>
</organism>
<comment type="caution">
    <text evidence="1">The sequence shown here is derived from an EMBL/GenBank/DDBJ whole genome shotgun (WGS) entry which is preliminary data.</text>
</comment>
<evidence type="ECO:0000313" key="2">
    <source>
        <dbReference type="Proteomes" id="UP000598227"/>
    </source>
</evidence>
<sequence>MPFQTRAWNQIRYLPGRMKMMGSLFRHRRTMSWSIARHKRARQGRVTAEEPSSSAWKLVRYPALIFFRWREKRALSKLIVLAPANADEARQKLVYLIAAIVADPATSDAIGIADAIKTLKPFEGTLARCLNRRRNRFNDSPL</sequence>
<keyword evidence="2" id="KW-1185">Reference proteome</keyword>
<dbReference type="EMBL" id="JACZEP010000011">
    <property type="protein sequence ID" value="MBE1207557.1"/>
    <property type="molecule type" value="Genomic_DNA"/>
</dbReference>
<reference evidence="1 2" key="1">
    <citation type="submission" date="2020-09" db="EMBL/GenBank/DDBJ databases">
        <title>Draft Genome Sequence of Aminobacter carboxidus type strain DSM 1086, a soil Gram-negative carboxydobacterium.</title>
        <authorList>
            <person name="Turrini P."/>
            <person name="Tescari M."/>
            <person name="Artuso I."/>
            <person name="Lugli G.A."/>
            <person name="Frangipani E."/>
            <person name="Ventura M."/>
            <person name="Visca P."/>
        </authorList>
    </citation>
    <scope>NUCLEOTIDE SEQUENCE [LARGE SCALE GENOMIC DNA]</scope>
    <source>
        <strain evidence="1 2">DSM 1086</strain>
    </source>
</reference>
<name>A0ABR9GV50_9HYPH</name>
<gene>
    <name evidence="1" type="ORF">IHE39_25030</name>
</gene>
<accession>A0ABR9GV50</accession>
<proteinExistence type="predicted"/>